<dbReference type="GO" id="GO:0005783">
    <property type="term" value="C:endoplasmic reticulum"/>
    <property type="evidence" value="ECO:0007669"/>
    <property type="project" value="TreeGrafter"/>
</dbReference>
<dbReference type="InterPro" id="IPR001594">
    <property type="entry name" value="Palmitoyltrfase_DHHC"/>
</dbReference>
<keyword evidence="3 8" id="KW-0808">Transferase</keyword>
<comment type="caution">
    <text evidence="10">The sequence shown here is derived from an EMBL/GenBank/DDBJ whole genome shotgun (WGS) entry which is preliminary data.</text>
</comment>
<dbReference type="GO" id="GO:0019706">
    <property type="term" value="F:protein-cysteine S-palmitoyltransferase activity"/>
    <property type="evidence" value="ECO:0007669"/>
    <property type="project" value="UniProtKB-EC"/>
</dbReference>
<comment type="catalytic activity">
    <reaction evidence="8">
        <text>L-cysteinyl-[protein] + hexadecanoyl-CoA = S-hexadecanoyl-L-cysteinyl-[protein] + CoA</text>
        <dbReference type="Rhea" id="RHEA:36683"/>
        <dbReference type="Rhea" id="RHEA-COMP:10131"/>
        <dbReference type="Rhea" id="RHEA-COMP:11032"/>
        <dbReference type="ChEBI" id="CHEBI:29950"/>
        <dbReference type="ChEBI" id="CHEBI:57287"/>
        <dbReference type="ChEBI" id="CHEBI:57379"/>
        <dbReference type="ChEBI" id="CHEBI:74151"/>
        <dbReference type="EC" id="2.3.1.225"/>
    </reaction>
</comment>
<proteinExistence type="inferred from homology"/>
<keyword evidence="11" id="KW-1185">Reference proteome</keyword>
<gene>
    <name evidence="10" type="ORF">HYC85_014503</name>
</gene>
<dbReference type="PROSITE" id="PS50216">
    <property type="entry name" value="DHHC"/>
    <property type="match status" value="1"/>
</dbReference>
<evidence type="ECO:0000256" key="8">
    <source>
        <dbReference type="RuleBase" id="RU079119"/>
    </source>
</evidence>
<evidence type="ECO:0000256" key="2">
    <source>
        <dbReference type="ARBA" id="ARBA00008574"/>
    </source>
</evidence>
<organism evidence="10 11">
    <name type="scientific">Camellia sinensis</name>
    <name type="common">Tea plant</name>
    <name type="synonym">Thea sinensis</name>
    <dbReference type="NCBI Taxonomy" id="4442"/>
    <lineage>
        <taxon>Eukaryota</taxon>
        <taxon>Viridiplantae</taxon>
        <taxon>Streptophyta</taxon>
        <taxon>Embryophyta</taxon>
        <taxon>Tracheophyta</taxon>
        <taxon>Spermatophyta</taxon>
        <taxon>Magnoliopsida</taxon>
        <taxon>eudicotyledons</taxon>
        <taxon>Gunneridae</taxon>
        <taxon>Pentapetalae</taxon>
        <taxon>asterids</taxon>
        <taxon>Ericales</taxon>
        <taxon>Theaceae</taxon>
        <taxon>Camellia</taxon>
    </lineage>
</organism>
<accession>A0A7J7H9U9</accession>
<keyword evidence="6 8" id="KW-0472">Membrane</keyword>
<protein>
    <recommendedName>
        <fullName evidence="8">S-acyltransferase</fullName>
        <ecNumber evidence="8">2.3.1.225</ecNumber>
    </recommendedName>
    <alternativeName>
        <fullName evidence="8">Palmitoyltransferase</fullName>
    </alternativeName>
</protein>
<feature type="transmembrane region" description="Helical" evidence="8">
    <location>
        <begin position="288"/>
        <end position="314"/>
    </location>
</feature>
<dbReference type="GO" id="GO:0006612">
    <property type="term" value="P:protein targeting to membrane"/>
    <property type="evidence" value="ECO:0007669"/>
    <property type="project" value="TreeGrafter"/>
</dbReference>
<feature type="domain" description="Palmitoyltransferase DHHC" evidence="9">
    <location>
        <begin position="198"/>
        <end position="324"/>
    </location>
</feature>
<evidence type="ECO:0000256" key="3">
    <source>
        <dbReference type="ARBA" id="ARBA00022679"/>
    </source>
</evidence>
<dbReference type="Proteomes" id="UP000593564">
    <property type="component" value="Unassembled WGS sequence"/>
</dbReference>
<evidence type="ECO:0000256" key="6">
    <source>
        <dbReference type="ARBA" id="ARBA00023136"/>
    </source>
</evidence>
<dbReference type="AlphaFoldDB" id="A0A7J7H9U9"/>
<evidence type="ECO:0000313" key="10">
    <source>
        <dbReference type="EMBL" id="KAF5948546.1"/>
    </source>
</evidence>
<keyword evidence="7 8" id="KW-0012">Acyltransferase</keyword>
<evidence type="ECO:0000256" key="4">
    <source>
        <dbReference type="ARBA" id="ARBA00022692"/>
    </source>
</evidence>
<keyword evidence="5 8" id="KW-1133">Transmembrane helix</keyword>
<feature type="transmembrane region" description="Helical" evidence="8">
    <location>
        <begin position="112"/>
        <end position="130"/>
    </location>
</feature>
<dbReference type="EC" id="2.3.1.225" evidence="8"/>
<comment type="subcellular location">
    <subcellularLocation>
        <location evidence="1">Endomembrane system</location>
        <topology evidence="1">Multi-pass membrane protein</topology>
    </subcellularLocation>
</comment>
<dbReference type="PANTHER" id="PTHR22883">
    <property type="entry name" value="ZINC FINGER DHHC DOMAIN CONTAINING PROTEIN"/>
    <property type="match status" value="1"/>
</dbReference>
<reference evidence="11" key="1">
    <citation type="journal article" date="2020" name="Nat. Commun.">
        <title>Genome assembly of wild tea tree DASZ reveals pedigree and selection history of tea varieties.</title>
        <authorList>
            <person name="Zhang W."/>
            <person name="Zhang Y."/>
            <person name="Qiu H."/>
            <person name="Guo Y."/>
            <person name="Wan H."/>
            <person name="Zhang X."/>
            <person name="Scossa F."/>
            <person name="Alseekh S."/>
            <person name="Zhang Q."/>
            <person name="Wang P."/>
            <person name="Xu L."/>
            <person name="Schmidt M.H."/>
            <person name="Jia X."/>
            <person name="Li D."/>
            <person name="Zhu A."/>
            <person name="Guo F."/>
            <person name="Chen W."/>
            <person name="Ni D."/>
            <person name="Usadel B."/>
            <person name="Fernie A.R."/>
            <person name="Wen W."/>
        </authorList>
    </citation>
    <scope>NUCLEOTIDE SEQUENCE [LARGE SCALE GENOMIC DNA]</scope>
    <source>
        <strain evidence="11">cv. G240</strain>
    </source>
</reference>
<reference evidence="10 11" key="2">
    <citation type="submission" date="2020-07" db="EMBL/GenBank/DDBJ databases">
        <title>Genome assembly of wild tea tree DASZ reveals pedigree and selection history of tea varieties.</title>
        <authorList>
            <person name="Zhang W."/>
        </authorList>
    </citation>
    <scope>NUCLEOTIDE SEQUENCE [LARGE SCALE GENOMIC DNA]</scope>
    <source>
        <strain evidence="11">cv. G240</strain>
        <tissue evidence="10">Leaf</tissue>
    </source>
</reference>
<comment type="similarity">
    <text evidence="2 8">Belongs to the DHHC palmitoyltransferase family.</text>
</comment>
<dbReference type="PANTHER" id="PTHR22883:SF57">
    <property type="entry name" value="S-ACYLTRANSFERASE"/>
    <property type="match status" value="1"/>
</dbReference>
<dbReference type="InterPro" id="IPR039859">
    <property type="entry name" value="PFA4/ZDH16/20/ERF2-like"/>
</dbReference>
<evidence type="ECO:0000256" key="7">
    <source>
        <dbReference type="ARBA" id="ARBA00023315"/>
    </source>
</evidence>
<evidence type="ECO:0000256" key="1">
    <source>
        <dbReference type="ARBA" id="ARBA00004127"/>
    </source>
</evidence>
<dbReference type="EMBL" id="JACBKZ010000006">
    <property type="protein sequence ID" value="KAF5948546.1"/>
    <property type="molecule type" value="Genomic_DNA"/>
</dbReference>
<comment type="domain">
    <text evidence="8">The DHHC domain is required for palmitoyltransferase activity.</text>
</comment>
<sequence>MASMIKPQLEENEICSEVMEPISLSDPPEVESPHRSVNDDKNNAQTVVLEQNKNILVTLWESLIRMKRVAEDQWLQHCTGDRVDRTRAYHVWPGNNVFFFRGRLICGPDPRGLLLTAVSISLSSWIFSVYVSQDLPNRPGLIIIFSTILTLIVLVNLIGVSMIDPGIIPRNDQSSVEEVGTSDRTRKKRITVNGMEVKLKYCWTCKIYRPPRCCHCAICNNCVEKFDHHCPWIGQCIGLRNYRFYLTFLATAFVFFAYIFAFCFWRIHKRVFKAGTGLLGLLRNCPETVALASFSFAAIWFLGCLASYHVYLIAKNQTFYENFRKCYVGSKNPHDKGVLSNIKEVLLVPLPPSRVDFQAEVTPKWFGRCDSDKATSYGGAWTWSTGLYEENYFLPVQLAPSVGRTDKNKTS</sequence>
<evidence type="ECO:0000313" key="11">
    <source>
        <dbReference type="Proteomes" id="UP000593564"/>
    </source>
</evidence>
<evidence type="ECO:0000259" key="9">
    <source>
        <dbReference type="Pfam" id="PF01529"/>
    </source>
</evidence>
<feature type="transmembrane region" description="Helical" evidence="8">
    <location>
        <begin position="244"/>
        <end position="268"/>
    </location>
</feature>
<dbReference type="GO" id="GO:0005794">
    <property type="term" value="C:Golgi apparatus"/>
    <property type="evidence" value="ECO:0007669"/>
    <property type="project" value="TreeGrafter"/>
</dbReference>
<keyword evidence="4 8" id="KW-0812">Transmembrane</keyword>
<name>A0A7J7H9U9_CAMSI</name>
<dbReference type="Pfam" id="PF01529">
    <property type="entry name" value="DHHC"/>
    <property type="match status" value="1"/>
</dbReference>
<evidence type="ECO:0000256" key="5">
    <source>
        <dbReference type="ARBA" id="ARBA00022989"/>
    </source>
</evidence>
<feature type="transmembrane region" description="Helical" evidence="8">
    <location>
        <begin position="142"/>
        <end position="163"/>
    </location>
</feature>